<reference evidence="1 2" key="1">
    <citation type="journal article" date="2012" name="BMC Genomics">
        <title>Complete genome sequence of Saccharothrix espanaensis DSM 44229T and comparison to the other completely sequenced Pseudonocardiaceae.</title>
        <authorList>
            <person name="Strobel T."/>
            <person name="Al-Dilaimi A."/>
            <person name="Blom J."/>
            <person name="Gessner A."/>
            <person name="Kalinowski J."/>
            <person name="Luzhetska M."/>
            <person name="Puhler A."/>
            <person name="Szczepanowski R."/>
            <person name="Bechthold A."/>
            <person name="Ruckert C."/>
        </authorList>
    </citation>
    <scope>NUCLEOTIDE SEQUENCE [LARGE SCALE GENOMIC DNA]</scope>
    <source>
        <strain evidence="2">ATCC 51144 / DSM 44229 / JCM 9112 / NBRC 15066 / NRRL 15764</strain>
    </source>
</reference>
<gene>
    <name evidence="1" type="ordered locus">BN6_65520</name>
</gene>
<organism evidence="1 2">
    <name type="scientific">Saccharothrix espanaensis (strain ATCC 51144 / DSM 44229 / JCM 9112 / NBRC 15066 / NRRL 15764)</name>
    <dbReference type="NCBI Taxonomy" id="1179773"/>
    <lineage>
        <taxon>Bacteria</taxon>
        <taxon>Bacillati</taxon>
        <taxon>Actinomycetota</taxon>
        <taxon>Actinomycetes</taxon>
        <taxon>Pseudonocardiales</taxon>
        <taxon>Pseudonocardiaceae</taxon>
        <taxon>Saccharothrix</taxon>
    </lineage>
</organism>
<dbReference type="STRING" id="1179773.BN6_65520"/>
<accession>K0K0L6</accession>
<dbReference type="Proteomes" id="UP000006281">
    <property type="component" value="Chromosome"/>
</dbReference>
<evidence type="ECO:0000313" key="1">
    <source>
        <dbReference type="EMBL" id="CCH33790.1"/>
    </source>
</evidence>
<keyword evidence="2" id="KW-1185">Reference proteome</keyword>
<dbReference type="HOGENOM" id="CLU_2865146_0_0_11"/>
<proteinExistence type="predicted"/>
<name>K0K0L6_SACES</name>
<dbReference type="EMBL" id="HE804045">
    <property type="protein sequence ID" value="CCH33790.1"/>
    <property type="molecule type" value="Genomic_DNA"/>
</dbReference>
<protein>
    <submittedName>
        <fullName evidence="1">Uncharacterized protein</fullName>
    </submittedName>
</protein>
<sequence length="64" mass="6524">MSGGRVAAALSARPALGCDPLGYGPLGCGPLDADDLPHAREVVGRPSRLRAYIGSCFEAGVRLS</sequence>
<dbReference type="KEGG" id="sesp:BN6_65520"/>
<evidence type="ECO:0000313" key="2">
    <source>
        <dbReference type="Proteomes" id="UP000006281"/>
    </source>
</evidence>
<dbReference type="AlphaFoldDB" id="K0K0L6"/>